<dbReference type="GeneID" id="5708770"/>
<dbReference type="OrthoDB" id="9948at2157"/>
<dbReference type="PANTHER" id="PTHR38597:SF1">
    <property type="entry name" value="BLL3834 PROTEIN"/>
    <property type="match status" value="1"/>
</dbReference>
<dbReference type="HOGENOM" id="CLU_061722_0_0_2"/>
<keyword evidence="2" id="KW-1185">Reference proteome</keyword>
<dbReference type="AlphaFoldDB" id="A8MAS7"/>
<dbReference type="Pfam" id="PF05559">
    <property type="entry name" value="DUF763"/>
    <property type="match status" value="1"/>
</dbReference>
<gene>
    <name evidence="1" type="ordered locus">Cmaq_0265</name>
</gene>
<evidence type="ECO:0000313" key="1">
    <source>
        <dbReference type="EMBL" id="ABW01113.1"/>
    </source>
</evidence>
<dbReference type="EMBL" id="CP000852">
    <property type="protein sequence ID" value="ABW01113.1"/>
    <property type="molecule type" value="Genomic_DNA"/>
</dbReference>
<evidence type="ECO:0000313" key="2">
    <source>
        <dbReference type="Proteomes" id="UP000001137"/>
    </source>
</evidence>
<dbReference type="PANTHER" id="PTHR38597">
    <property type="entry name" value="BLL3834 PROTEIN"/>
    <property type="match status" value="1"/>
</dbReference>
<dbReference type="STRING" id="397948.Cmaq_0265"/>
<reference evidence="1 2" key="1">
    <citation type="submission" date="2007-10" db="EMBL/GenBank/DDBJ databases">
        <title>Complete sequence of Caldivirga maquilingensis IC-167.</title>
        <authorList>
            <consortium name="US DOE Joint Genome Institute"/>
            <person name="Copeland A."/>
            <person name="Lucas S."/>
            <person name="Lapidus A."/>
            <person name="Barry K."/>
            <person name="Glavina del Rio T."/>
            <person name="Dalin E."/>
            <person name="Tice H."/>
            <person name="Pitluck S."/>
            <person name="Saunders E."/>
            <person name="Brettin T."/>
            <person name="Bruce D."/>
            <person name="Detter J.C."/>
            <person name="Han C."/>
            <person name="Schmutz J."/>
            <person name="Larimer F."/>
            <person name="Land M."/>
            <person name="Hauser L."/>
            <person name="Kyrpides N."/>
            <person name="Ivanova N."/>
            <person name="Biddle J.F."/>
            <person name="Zhang Z."/>
            <person name="Fitz-Gibbon S.T."/>
            <person name="Lowe T.M."/>
            <person name="Saltikov C."/>
            <person name="House C.H."/>
            <person name="Richardson P."/>
        </authorList>
    </citation>
    <scope>NUCLEOTIDE SEQUENCE [LARGE SCALE GENOMIC DNA]</scope>
    <source>
        <strain evidence="2">ATCC 700844 / DSM 13496 / JCM 10307 / IC-167</strain>
    </source>
</reference>
<name>A8MAS7_CALMQ</name>
<protein>
    <recommendedName>
        <fullName evidence="3">DUF763 domain-containing protein</fullName>
    </recommendedName>
</protein>
<dbReference type="RefSeq" id="WP_012185333.1">
    <property type="nucleotide sequence ID" value="NC_009954.1"/>
</dbReference>
<dbReference type="InterPro" id="IPR008482">
    <property type="entry name" value="DUF763"/>
</dbReference>
<dbReference type="eggNOG" id="arCOG04253">
    <property type="taxonomic scope" value="Archaea"/>
</dbReference>
<proteinExistence type="predicted"/>
<dbReference type="Proteomes" id="UP000001137">
    <property type="component" value="Chromosome"/>
</dbReference>
<dbReference type="KEGG" id="cma:Cmaq_0265"/>
<evidence type="ECO:0008006" key="3">
    <source>
        <dbReference type="Google" id="ProtNLM"/>
    </source>
</evidence>
<accession>A8MAS7</accession>
<sequence length="389" mass="43423">MGLTGFADLPLHEGHVPPWLFSRMIKLTSLIIRLMHDEYGVKGTIRLFSNPIFFQSFNNIIGMDWDSSGSTTVTTAALKEALGSLDIGIKVVGGKGEYALRVPDELRELEKVFNINSEELITVSRLVAKVDNVALQDGHRLYHHSMIVGEDGTWAVIQQGLNPETKYARRYHWWMETSFINNPHEGIVGVKGNYALNTVSSTSEEARSAIIDIVNQDPVKVSRDLARVKSMMRGYGNKSILSYINDTNDESPSYYNPRLNIIVNRGLSISEEALRNARGVDSFKNLLLIRGIGPSTMLALALIAQLIYEAPVDWTDPVNLDPRRFAFALGGKDGSPYPVSKEVYDTVLDLLNRIVDNINRDGGLKPYLRHIAKVAKKLNLPIDLVKPTY</sequence>
<organism evidence="1 2">
    <name type="scientific">Caldivirga maquilingensis (strain ATCC 700844 / DSM 13496 / JCM 10307 / IC-167)</name>
    <dbReference type="NCBI Taxonomy" id="397948"/>
    <lineage>
        <taxon>Archaea</taxon>
        <taxon>Thermoproteota</taxon>
        <taxon>Thermoprotei</taxon>
        <taxon>Thermoproteales</taxon>
        <taxon>Thermoproteaceae</taxon>
        <taxon>Caldivirga</taxon>
    </lineage>
</organism>